<feature type="compositionally biased region" description="Pro residues" evidence="1">
    <location>
        <begin position="20"/>
        <end position="35"/>
    </location>
</feature>
<reference evidence="2 3" key="1">
    <citation type="submission" date="2019-08" db="EMBL/GenBank/DDBJ databases">
        <authorList>
            <person name="Alioto T."/>
            <person name="Alioto T."/>
            <person name="Gomez Garrido J."/>
        </authorList>
    </citation>
    <scope>NUCLEOTIDE SEQUENCE [LARGE SCALE GENOMIC DNA]</scope>
</reference>
<dbReference type="Proteomes" id="UP000325440">
    <property type="component" value="Unassembled WGS sequence"/>
</dbReference>
<keyword evidence="3" id="KW-1185">Reference proteome</keyword>
<dbReference type="OrthoDB" id="6333371at2759"/>
<proteinExistence type="predicted"/>
<feature type="region of interest" description="Disordered" evidence="1">
    <location>
        <begin position="1"/>
        <end position="49"/>
    </location>
</feature>
<evidence type="ECO:0000256" key="1">
    <source>
        <dbReference type="SAM" id="MobiDB-lite"/>
    </source>
</evidence>
<dbReference type="EMBL" id="CABPRJ010000477">
    <property type="protein sequence ID" value="VVC28065.1"/>
    <property type="molecule type" value="Genomic_DNA"/>
</dbReference>
<name>A0A5E4M785_9HEMI</name>
<feature type="non-terminal residue" evidence="2">
    <location>
        <position position="1"/>
    </location>
</feature>
<accession>A0A5E4M785</accession>
<organism evidence="2 3">
    <name type="scientific">Cinara cedri</name>
    <dbReference type="NCBI Taxonomy" id="506608"/>
    <lineage>
        <taxon>Eukaryota</taxon>
        <taxon>Metazoa</taxon>
        <taxon>Ecdysozoa</taxon>
        <taxon>Arthropoda</taxon>
        <taxon>Hexapoda</taxon>
        <taxon>Insecta</taxon>
        <taxon>Pterygota</taxon>
        <taxon>Neoptera</taxon>
        <taxon>Paraneoptera</taxon>
        <taxon>Hemiptera</taxon>
        <taxon>Sternorrhyncha</taxon>
        <taxon>Aphidomorpha</taxon>
        <taxon>Aphidoidea</taxon>
        <taxon>Aphididae</taxon>
        <taxon>Lachninae</taxon>
        <taxon>Cinara</taxon>
    </lineage>
</organism>
<protein>
    <submittedName>
        <fullName evidence="2">Uncharacterized protein</fullName>
    </submittedName>
</protein>
<evidence type="ECO:0000313" key="3">
    <source>
        <dbReference type="Proteomes" id="UP000325440"/>
    </source>
</evidence>
<dbReference type="AlphaFoldDB" id="A0A5E4M785"/>
<sequence>TGAGDAPRFRTLTTVNPKAPVTPSPPPVFRNPDPFPSWDTVKDDRARPLLPPRTVADGRIICASGKRNPSRCTADIAALCASAGRMITSRWPTANSVIAVPTFRESPGPIGGPETVKFAVPNNLQKSRLTVSLKLDQSHFKDGRKLLLQCTALINTLYKQSSELQLPIKSTEPVPEKVTSPNSGCQLTCTGKPYSTVITAAVLLWNVLR</sequence>
<evidence type="ECO:0000313" key="2">
    <source>
        <dbReference type="EMBL" id="VVC28065.1"/>
    </source>
</evidence>
<gene>
    <name evidence="2" type="ORF">CINCED_3A011618</name>
</gene>